<accession>A0A8S5SB72</accession>
<evidence type="ECO:0000313" key="1">
    <source>
        <dbReference type="EMBL" id="DAF48067.1"/>
    </source>
</evidence>
<reference evidence="1" key="1">
    <citation type="journal article" date="2021" name="Proc. Natl. Acad. Sci. U.S.A.">
        <title>A Catalog of Tens of Thousands of Viruses from Human Metagenomes Reveals Hidden Associations with Chronic Diseases.</title>
        <authorList>
            <person name="Tisza M.J."/>
            <person name="Buck C.B."/>
        </authorList>
    </citation>
    <scope>NUCLEOTIDE SEQUENCE</scope>
    <source>
        <strain evidence="1">CtgaY24</strain>
    </source>
</reference>
<organism evidence="1">
    <name type="scientific">Siphoviridae sp. ctgaY24</name>
    <dbReference type="NCBI Taxonomy" id="2827911"/>
    <lineage>
        <taxon>Viruses</taxon>
        <taxon>Duplodnaviria</taxon>
        <taxon>Heunggongvirae</taxon>
        <taxon>Uroviricota</taxon>
        <taxon>Caudoviricetes</taxon>
    </lineage>
</organism>
<proteinExistence type="predicted"/>
<dbReference type="EMBL" id="BK032562">
    <property type="protein sequence ID" value="DAF48067.1"/>
    <property type="molecule type" value="Genomic_DNA"/>
</dbReference>
<protein>
    <submittedName>
        <fullName evidence="1">Uncharacterized protein</fullName>
    </submittedName>
</protein>
<sequence length="111" mass="12703">MAIITAIDESGITFSDGSTISCCHSPDCCEYNYADFEQLDDIARNTEFDTNNMVFKDECTTDYGFLFGNEPTKMFFIPCYSEQSGYYSSDVNIYYNDVQVLNTECEIHTTY</sequence>
<name>A0A8S5SB72_9CAUD</name>